<dbReference type="Proteomes" id="UP000265566">
    <property type="component" value="Chromosome 6"/>
</dbReference>
<organism evidence="3">
    <name type="scientific">Medicago truncatula</name>
    <name type="common">Barrel medic</name>
    <name type="synonym">Medicago tribuloides</name>
    <dbReference type="NCBI Taxonomy" id="3880"/>
    <lineage>
        <taxon>Eukaryota</taxon>
        <taxon>Viridiplantae</taxon>
        <taxon>Streptophyta</taxon>
        <taxon>Embryophyta</taxon>
        <taxon>Tracheophyta</taxon>
        <taxon>Spermatophyta</taxon>
        <taxon>Magnoliopsida</taxon>
        <taxon>eudicotyledons</taxon>
        <taxon>Gunneridae</taxon>
        <taxon>Pentapetalae</taxon>
        <taxon>rosids</taxon>
        <taxon>fabids</taxon>
        <taxon>Fabales</taxon>
        <taxon>Fabaceae</taxon>
        <taxon>Papilionoideae</taxon>
        <taxon>50 kb inversion clade</taxon>
        <taxon>NPAAA clade</taxon>
        <taxon>Hologalegina</taxon>
        <taxon>IRL clade</taxon>
        <taxon>Trifolieae</taxon>
        <taxon>Medicago</taxon>
    </lineage>
</organism>
<dbReference type="EMBL" id="PSQE01000006">
    <property type="protein sequence ID" value="RHN51557.1"/>
    <property type="molecule type" value="Genomic_DNA"/>
</dbReference>
<comment type="similarity">
    <text evidence="1">Belongs to the UDP-glycosyltransferase family.</text>
</comment>
<evidence type="ECO:0000256" key="2">
    <source>
        <dbReference type="ARBA" id="ARBA00022676"/>
    </source>
</evidence>
<dbReference type="EC" id="2.4.1.170" evidence="3"/>
<dbReference type="PANTHER" id="PTHR48048:SF30">
    <property type="entry name" value="GLYCOSYLTRANSFERASE"/>
    <property type="match status" value="1"/>
</dbReference>
<dbReference type="Gramene" id="rna36015">
    <property type="protein sequence ID" value="RHN51557.1"/>
    <property type="gene ID" value="gene36015"/>
</dbReference>
<keyword evidence="3" id="KW-0808">Transferase</keyword>
<keyword evidence="2 3" id="KW-0328">Glycosyltransferase</keyword>
<dbReference type="PANTHER" id="PTHR48048">
    <property type="entry name" value="GLYCOSYLTRANSFERASE"/>
    <property type="match status" value="1"/>
</dbReference>
<comment type="caution">
    <text evidence="3">The sequence shown here is derived from an EMBL/GenBank/DDBJ whole genome shotgun (WGS) entry which is preliminary data.</text>
</comment>
<dbReference type="GO" id="GO:0050004">
    <property type="term" value="F:isoflavone 7-O-glucosyltransferase activity"/>
    <property type="evidence" value="ECO:0007669"/>
    <property type="project" value="UniProtKB-EC"/>
</dbReference>
<dbReference type="AlphaFoldDB" id="A0A396HKZ1"/>
<accession>A0A396HKZ1</accession>
<dbReference type="Gene3D" id="3.40.50.2000">
    <property type="entry name" value="Glycogen Phosphorylase B"/>
    <property type="match status" value="1"/>
</dbReference>
<evidence type="ECO:0000313" key="3">
    <source>
        <dbReference type="EMBL" id="RHN51557.1"/>
    </source>
</evidence>
<gene>
    <name evidence="3" type="ORF">MtrunA17_Chr6g0469951</name>
</gene>
<name>A0A396HKZ1_MEDTR</name>
<protein>
    <submittedName>
        <fullName evidence="3">Putative isoflavone 7-O-glucosyltransferase</fullName>
        <ecNumber evidence="3">2.4.1.170</ecNumber>
    </submittedName>
</protein>
<reference evidence="3" key="1">
    <citation type="journal article" date="2018" name="Nat. Plants">
        <title>Whole-genome landscape of Medicago truncatula symbiotic genes.</title>
        <authorList>
            <person name="Pecrix Y."/>
            <person name="Gamas P."/>
            <person name="Carrere S."/>
        </authorList>
    </citation>
    <scope>NUCLEOTIDE SEQUENCE</scope>
    <source>
        <tissue evidence="3">Leaves</tissue>
    </source>
</reference>
<dbReference type="InterPro" id="IPR050481">
    <property type="entry name" value="UDP-glycosyltransf_plant"/>
</dbReference>
<proteinExistence type="inferred from homology"/>
<evidence type="ECO:0000256" key="1">
    <source>
        <dbReference type="ARBA" id="ARBA00009995"/>
    </source>
</evidence>
<sequence length="91" mass="10444">MVTWPLYAEQRLNRVVVVEEMKVALALKENEDGFVHASEFVERVGENMDKERGRGKEVRERVMGARNEVIATLSDGGSSRLDLKKLVDLWR</sequence>
<dbReference type="SUPFAM" id="SSF53756">
    <property type="entry name" value="UDP-Glycosyltransferase/glycogen phosphorylase"/>
    <property type="match status" value="1"/>
</dbReference>